<feature type="signal peptide" evidence="9">
    <location>
        <begin position="1"/>
        <end position="18"/>
    </location>
</feature>
<feature type="compositionally biased region" description="Low complexity" evidence="8">
    <location>
        <begin position="163"/>
        <end position="176"/>
    </location>
</feature>
<protein>
    <submittedName>
        <fullName evidence="11">L,D-transpeptidase</fullName>
    </submittedName>
</protein>
<dbReference type="Pfam" id="PF03734">
    <property type="entry name" value="YkuD"/>
    <property type="match status" value="1"/>
</dbReference>
<dbReference type="GO" id="GO:0018104">
    <property type="term" value="P:peptidoglycan-protein cross-linking"/>
    <property type="evidence" value="ECO:0007669"/>
    <property type="project" value="TreeGrafter"/>
</dbReference>
<keyword evidence="4 7" id="KW-0133">Cell shape</keyword>
<keyword evidence="6 7" id="KW-0961">Cell wall biogenesis/degradation</keyword>
<organism evidence="11 12">
    <name type="scientific">Tianweitania sediminis</name>
    <dbReference type="NCBI Taxonomy" id="1502156"/>
    <lineage>
        <taxon>Bacteria</taxon>
        <taxon>Pseudomonadati</taxon>
        <taxon>Pseudomonadota</taxon>
        <taxon>Alphaproteobacteria</taxon>
        <taxon>Hyphomicrobiales</taxon>
        <taxon>Phyllobacteriaceae</taxon>
        <taxon>Tianweitania</taxon>
    </lineage>
</organism>
<sequence length="459" mass="49764">MIAAVFLITAAGLSPALAAPGQSAPVGDDQTRGVQLAQNGDIQIFYDEYGRRVVVDAFSGQIIAVEPPNTRNRAPWVEDRTTVRRDRYNLSDPYERDLYMRETGRDPYTGRPLIDEREVLVYPENGDAYPLTEEGQDYRESGIERRPLDEGYANPPQTASTTPNEPAEIVPVAPAPSRKSSEDIAKLQVLLDRAGASPGVIDGHDGSNVRKALLAYEELTGETLPIGNGAALDAALAATGGPAFMDYTITAEDVAAPMVASVPDDYGEKAKLDHLSFTSVTEMFGERFHMDENYLKALNPEANFNRVGTIIRVANVGQNVSAQVDRIVADKGRKQVRAYDAQGKLVAAYPTTIGSGDTPSPTGTHKVARIAFDPEYTYNPKLNFKQGSNDKVLRIPPGPNGPVGTIWIALDKPTYGIHGTPEPSKIGKTESHGCVRLTNWDAAELAKIVKPGIFVQFIE</sequence>
<reference evidence="11" key="1">
    <citation type="submission" date="2021-03" db="EMBL/GenBank/DDBJ databases">
        <title>Genome sequencing and assembly of Tianweitania sediminis.</title>
        <authorList>
            <person name="Chhetri G."/>
        </authorList>
    </citation>
    <scope>NUCLEOTIDE SEQUENCE</scope>
    <source>
        <strain evidence="11">Z8</strain>
    </source>
</reference>
<proteinExistence type="inferred from homology"/>
<evidence type="ECO:0000256" key="7">
    <source>
        <dbReference type="PROSITE-ProRule" id="PRU01373"/>
    </source>
</evidence>
<evidence type="ECO:0000256" key="1">
    <source>
        <dbReference type="ARBA" id="ARBA00004752"/>
    </source>
</evidence>
<dbReference type="PROSITE" id="PS52029">
    <property type="entry name" value="LD_TPASE"/>
    <property type="match status" value="1"/>
</dbReference>
<evidence type="ECO:0000256" key="6">
    <source>
        <dbReference type="ARBA" id="ARBA00023316"/>
    </source>
</evidence>
<dbReference type="GO" id="GO:0071972">
    <property type="term" value="F:peptidoglycan L,D-transpeptidase activity"/>
    <property type="evidence" value="ECO:0007669"/>
    <property type="project" value="TreeGrafter"/>
</dbReference>
<keyword evidence="3" id="KW-0808">Transferase</keyword>
<gene>
    <name evidence="11" type="ORF">J5Y06_04610</name>
</gene>
<dbReference type="PANTHER" id="PTHR30582">
    <property type="entry name" value="L,D-TRANSPEPTIDASE"/>
    <property type="match status" value="1"/>
</dbReference>
<dbReference type="GO" id="GO:0016740">
    <property type="term" value="F:transferase activity"/>
    <property type="evidence" value="ECO:0007669"/>
    <property type="project" value="UniProtKB-KW"/>
</dbReference>
<feature type="chain" id="PRO_5035271733" evidence="9">
    <location>
        <begin position="19"/>
        <end position="459"/>
    </location>
</feature>
<dbReference type="InterPro" id="IPR038063">
    <property type="entry name" value="Transpep_catalytic_dom"/>
</dbReference>
<dbReference type="UniPathway" id="UPA00219"/>
<name>A0A8J7QZW0_9HYPH</name>
<dbReference type="GO" id="GO:0071555">
    <property type="term" value="P:cell wall organization"/>
    <property type="evidence" value="ECO:0007669"/>
    <property type="project" value="UniProtKB-UniRule"/>
</dbReference>
<feature type="active site" description="Nucleophile" evidence="7">
    <location>
        <position position="434"/>
    </location>
</feature>
<dbReference type="GO" id="GO:0008360">
    <property type="term" value="P:regulation of cell shape"/>
    <property type="evidence" value="ECO:0007669"/>
    <property type="project" value="UniProtKB-UniRule"/>
</dbReference>
<evidence type="ECO:0000256" key="2">
    <source>
        <dbReference type="ARBA" id="ARBA00005992"/>
    </source>
</evidence>
<dbReference type="InterPro" id="IPR050979">
    <property type="entry name" value="LD-transpeptidase"/>
</dbReference>
<dbReference type="Proteomes" id="UP000666240">
    <property type="component" value="Unassembled WGS sequence"/>
</dbReference>
<feature type="active site" description="Proton donor/acceptor" evidence="7">
    <location>
        <position position="418"/>
    </location>
</feature>
<feature type="region of interest" description="Disordered" evidence="8">
    <location>
        <begin position="146"/>
        <end position="181"/>
    </location>
</feature>
<evidence type="ECO:0000313" key="11">
    <source>
        <dbReference type="EMBL" id="MBP0437938.1"/>
    </source>
</evidence>
<comment type="similarity">
    <text evidence="2">Belongs to the YkuD family.</text>
</comment>
<dbReference type="EMBL" id="JAGIYY010000001">
    <property type="protein sequence ID" value="MBP0437938.1"/>
    <property type="molecule type" value="Genomic_DNA"/>
</dbReference>
<dbReference type="SUPFAM" id="SSF141523">
    <property type="entry name" value="L,D-transpeptidase catalytic domain-like"/>
    <property type="match status" value="1"/>
</dbReference>
<feature type="domain" description="L,D-TPase catalytic" evidence="10">
    <location>
        <begin position="325"/>
        <end position="458"/>
    </location>
</feature>
<evidence type="ECO:0000256" key="8">
    <source>
        <dbReference type="SAM" id="MobiDB-lite"/>
    </source>
</evidence>
<keyword evidence="12" id="KW-1185">Reference proteome</keyword>
<dbReference type="AlphaFoldDB" id="A0A8J7QZW0"/>
<dbReference type="Gene3D" id="2.40.440.10">
    <property type="entry name" value="L,D-transpeptidase catalytic domain-like"/>
    <property type="match status" value="1"/>
</dbReference>
<dbReference type="CDD" id="cd16913">
    <property type="entry name" value="YkuD_like"/>
    <property type="match status" value="1"/>
</dbReference>
<evidence type="ECO:0000256" key="3">
    <source>
        <dbReference type="ARBA" id="ARBA00022679"/>
    </source>
</evidence>
<evidence type="ECO:0000259" key="10">
    <source>
        <dbReference type="PROSITE" id="PS52029"/>
    </source>
</evidence>
<dbReference type="RefSeq" id="WP_209333890.1">
    <property type="nucleotide sequence ID" value="NZ_JAGIYY010000001.1"/>
</dbReference>
<evidence type="ECO:0000256" key="5">
    <source>
        <dbReference type="ARBA" id="ARBA00022984"/>
    </source>
</evidence>
<keyword evidence="5 7" id="KW-0573">Peptidoglycan synthesis</keyword>
<comment type="pathway">
    <text evidence="1 7">Cell wall biogenesis; peptidoglycan biosynthesis.</text>
</comment>
<evidence type="ECO:0000256" key="9">
    <source>
        <dbReference type="SAM" id="SignalP"/>
    </source>
</evidence>
<dbReference type="InterPro" id="IPR005490">
    <property type="entry name" value="LD_TPept_cat_dom"/>
</dbReference>
<evidence type="ECO:0000256" key="4">
    <source>
        <dbReference type="ARBA" id="ARBA00022960"/>
    </source>
</evidence>
<comment type="caution">
    <text evidence="11">The sequence shown here is derived from an EMBL/GenBank/DDBJ whole genome shotgun (WGS) entry which is preliminary data.</text>
</comment>
<accession>A0A8J7QZW0</accession>
<dbReference type="PANTHER" id="PTHR30582:SF30">
    <property type="entry name" value="BLR4375 PROTEIN"/>
    <property type="match status" value="1"/>
</dbReference>
<keyword evidence="9" id="KW-0732">Signal</keyword>
<dbReference type="GO" id="GO:0005576">
    <property type="term" value="C:extracellular region"/>
    <property type="evidence" value="ECO:0007669"/>
    <property type="project" value="TreeGrafter"/>
</dbReference>
<evidence type="ECO:0000313" key="12">
    <source>
        <dbReference type="Proteomes" id="UP000666240"/>
    </source>
</evidence>